<name>E9S7I2_RUMAL</name>
<dbReference type="OrthoDB" id="360187at2"/>
<evidence type="ECO:0000259" key="1">
    <source>
        <dbReference type="Pfam" id="PF01966"/>
    </source>
</evidence>
<dbReference type="Gene3D" id="1.10.3210.10">
    <property type="entry name" value="Hypothetical protein af1432"/>
    <property type="match status" value="1"/>
</dbReference>
<keyword evidence="3" id="KW-1185">Reference proteome</keyword>
<dbReference type="InterPro" id="IPR006674">
    <property type="entry name" value="HD_domain"/>
</dbReference>
<dbReference type="Proteomes" id="UP000004259">
    <property type="component" value="Unassembled WGS sequence"/>
</dbReference>
<reference evidence="2 3" key="1">
    <citation type="submission" date="2011-02" db="EMBL/GenBank/DDBJ databases">
        <authorList>
            <person name="Nelson K.E."/>
            <person name="Sutton G."/>
            <person name="Torralba M."/>
            <person name="Durkin S."/>
            <person name="Harkins D."/>
            <person name="Montgomery R."/>
            <person name="Ziemer C."/>
            <person name="Klaassens E."/>
            <person name="Ocuiv P."/>
            <person name="Morrison M."/>
        </authorList>
    </citation>
    <scope>NUCLEOTIDE SEQUENCE [LARGE SCALE GENOMIC DNA]</scope>
    <source>
        <strain evidence="2 3">8</strain>
    </source>
</reference>
<dbReference type="Pfam" id="PF01966">
    <property type="entry name" value="HD"/>
    <property type="match status" value="1"/>
</dbReference>
<comment type="caution">
    <text evidence="2">The sequence shown here is derived from an EMBL/GenBank/DDBJ whole genome shotgun (WGS) entry which is preliminary data.</text>
</comment>
<protein>
    <submittedName>
        <fullName evidence="2">HDIG domain protein</fullName>
    </submittedName>
</protein>
<dbReference type="STRING" id="246199.CUS_6194"/>
<evidence type="ECO:0000313" key="3">
    <source>
        <dbReference type="Proteomes" id="UP000004259"/>
    </source>
</evidence>
<dbReference type="RefSeq" id="WP_002846853.1">
    <property type="nucleotide sequence ID" value="NZ_ADKM02000008.1"/>
</dbReference>
<gene>
    <name evidence="2" type="ORF">CUS_6194</name>
</gene>
<sequence>MSKAMGSRYSVESSKESREYFEFVKDLLEHEVVSEMKKYRHHYSTTCYQHCLNVSYYNYIVCKKLGLNAKAAARAGMLHDLFLYDWRDEPRKKGELPHGFTHPKIALENAKEHFELDKLEEDIIVKHMWPLTIKLPRYAESYVIVMIDKYAAMLEFGVHCKNKLSHTVHSMHRHKKSA</sequence>
<proteinExistence type="predicted"/>
<evidence type="ECO:0000313" key="2">
    <source>
        <dbReference type="EMBL" id="EGC04823.1"/>
    </source>
</evidence>
<accession>E9S7I2</accession>
<organism evidence="2 3">
    <name type="scientific">Ruminococcus albus 8</name>
    <dbReference type="NCBI Taxonomy" id="246199"/>
    <lineage>
        <taxon>Bacteria</taxon>
        <taxon>Bacillati</taxon>
        <taxon>Bacillota</taxon>
        <taxon>Clostridia</taxon>
        <taxon>Eubacteriales</taxon>
        <taxon>Oscillospiraceae</taxon>
        <taxon>Ruminococcus</taxon>
    </lineage>
</organism>
<dbReference type="SUPFAM" id="SSF109604">
    <property type="entry name" value="HD-domain/PDEase-like"/>
    <property type="match status" value="1"/>
</dbReference>
<feature type="domain" description="HD" evidence="1">
    <location>
        <begin position="48"/>
        <end position="127"/>
    </location>
</feature>
<dbReference type="EMBL" id="ADKM02000008">
    <property type="protein sequence ID" value="EGC04823.1"/>
    <property type="molecule type" value="Genomic_DNA"/>
</dbReference>
<dbReference type="eggNOG" id="COG1418">
    <property type="taxonomic scope" value="Bacteria"/>
</dbReference>
<dbReference type="AlphaFoldDB" id="E9S7I2"/>